<dbReference type="Gene3D" id="3.30.160.60">
    <property type="entry name" value="Classic Zinc Finger"/>
    <property type="match status" value="2"/>
</dbReference>
<feature type="compositionally biased region" description="Pro residues" evidence="7">
    <location>
        <begin position="50"/>
        <end position="59"/>
    </location>
</feature>
<name>A0A1D1YI05_9ARAE</name>
<evidence type="ECO:0000256" key="6">
    <source>
        <dbReference type="ARBA" id="ARBA00023242"/>
    </source>
</evidence>
<evidence type="ECO:0000259" key="9">
    <source>
        <dbReference type="SMART" id="SM00451"/>
    </source>
</evidence>
<dbReference type="SMART" id="SM00355">
    <property type="entry name" value="ZnF_C2H2"/>
    <property type="match status" value="2"/>
</dbReference>
<dbReference type="PANTHER" id="PTHR46144">
    <property type="entry name" value="ZINC FINGER PROTEIN 385B-LIKE"/>
    <property type="match status" value="1"/>
</dbReference>
<feature type="region of interest" description="Disordered" evidence="7">
    <location>
        <begin position="45"/>
        <end position="67"/>
    </location>
</feature>
<dbReference type="GO" id="GO:0003676">
    <property type="term" value="F:nucleic acid binding"/>
    <property type="evidence" value="ECO:0007669"/>
    <property type="project" value="InterPro"/>
</dbReference>
<keyword evidence="4" id="KW-0863">Zinc-finger</keyword>
<dbReference type="InterPro" id="IPR051868">
    <property type="entry name" value="ZN346_ZMAT4"/>
</dbReference>
<feature type="domain" description="C2H2-type" evidence="8">
    <location>
        <begin position="336"/>
        <end position="360"/>
    </location>
</feature>
<dbReference type="SUPFAM" id="SSF57667">
    <property type="entry name" value="beta-beta-alpha zinc fingers"/>
    <property type="match status" value="2"/>
</dbReference>
<evidence type="ECO:0000256" key="1">
    <source>
        <dbReference type="ARBA" id="ARBA00004123"/>
    </source>
</evidence>
<dbReference type="AlphaFoldDB" id="A0A1D1YI05"/>
<feature type="region of interest" description="Disordered" evidence="7">
    <location>
        <begin position="125"/>
        <end position="149"/>
    </location>
</feature>
<sequence length="468" mass="50477">CVCVCVCGSPSAMDQSRWYEGQTLHSHLQERSAVPAHPLLPIAAETPLPSHYPPAPSHPSHPHPFSISFSTAAATSAQHALHLHNAAERQLPAHYQQAPSRSSIPNSASSSAAAVATSAHYAYHPHHAGEPLQPAHYQQGASNHFPSSSSVTAAASAQYAHNPYIAVEPQQMPRSLIPFSSASSSEAVATSAQYPSNPYGQLLNPSSIPRREASALASSHLYEQPSGGRVLLHPEVGVYGLERYGRHVAYNGQAVHCAFPPVGVGSYYHDLPGGDARAFSATDAIRQYGMDHVAYGTMHIPGKPPIFSMNENKSLNSRDGTARRKNKKIAKVLQPAFCKVCEVGCNSQEVLNSHRQGKKHKKNLEKLKESIMPKPTNAPTTSIENQETPEAGKDKTVVEQTKGRPAPKSEEEDLETKKRRLLEEGATADAMRVCTTCNVVCNSETVFKYHIAGQKHAAVLKKQATAIS</sequence>
<keyword evidence="5" id="KW-0862">Zinc</keyword>
<evidence type="ECO:0000256" key="3">
    <source>
        <dbReference type="ARBA" id="ARBA00022737"/>
    </source>
</evidence>
<feature type="domain" description="C2H2-type" evidence="8">
    <location>
        <begin position="432"/>
        <end position="456"/>
    </location>
</feature>
<protein>
    <submittedName>
        <fullName evidence="10">Zinc finger protein 346</fullName>
    </submittedName>
</protein>
<dbReference type="Pfam" id="PF12874">
    <property type="entry name" value="zf-met"/>
    <property type="match status" value="2"/>
</dbReference>
<dbReference type="InterPro" id="IPR036236">
    <property type="entry name" value="Znf_C2H2_sf"/>
</dbReference>
<feature type="region of interest" description="Disordered" evidence="7">
    <location>
        <begin position="353"/>
        <end position="416"/>
    </location>
</feature>
<feature type="compositionally biased region" description="Polar residues" evidence="7">
    <location>
        <begin position="377"/>
        <end position="388"/>
    </location>
</feature>
<evidence type="ECO:0000256" key="7">
    <source>
        <dbReference type="SAM" id="MobiDB-lite"/>
    </source>
</evidence>
<evidence type="ECO:0000313" key="10">
    <source>
        <dbReference type="EMBL" id="JAT54276.1"/>
    </source>
</evidence>
<keyword evidence="6" id="KW-0539">Nucleus</keyword>
<dbReference type="GO" id="GO:0008270">
    <property type="term" value="F:zinc ion binding"/>
    <property type="evidence" value="ECO:0007669"/>
    <property type="project" value="UniProtKB-KW"/>
</dbReference>
<dbReference type="InterPro" id="IPR013087">
    <property type="entry name" value="Znf_C2H2_type"/>
</dbReference>
<accession>A0A1D1YI05</accession>
<feature type="non-terminal residue" evidence="10">
    <location>
        <position position="1"/>
    </location>
</feature>
<dbReference type="EMBL" id="GDJX01013660">
    <property type="protein sequence ID" value="JAT54276.1"/>
    <property type="molecule type" value="Transcribed_RNA"/>
</dbReference>
<evidence type="ECO:0000259" key="8">
    <source>
        <dbReference type="SMART" id="SM00355"/>
    </source>
</evidence>
<evidence type="ECO:0000256" key="2">
    <source>
        <dbReference type="ARBA" id="ARBA00022723"/>
    </source>
</evidence>
<comment type="subcellular location">
    <subcellularLocation>
        <location evidence="1">Nucleus</location>
    </subcellularLocation>
</comment>
<dbReference type="InterPro" id="IPR003604">
    <property type="entry name" value="Matrin/U1-like-C_Znf_C2H2"/>
</dbReference>
<keyword evidence="3" id="KW-0677">Repeat</keyword>
<dbReference type="SMART" id="SM00451">
    <property type="entry name" value="ZnF_U1"/>
    <property type="match status" value="2"/>
</dbReference>
<feature type="domain" description="U1-type" evidence="9">
    <location>
        <begin position="333"/>
        <end position="367"/>
    </location>
</feature>
<dbReference type="GO" id="GO:0005634">
    <property type="term" value="C:nucleus"/>
    <property type="evidence" value="ECO:0007669"/>
    <property type="project" value="UniProtKB-SubCell"/>
</dbReference>
<keyword evidence="2" id="KW-0479">Metal-binding</keyword>
<gene>
    <name evidence="10" type="primary">znf346_1</name>
    <name evidence="10" type="ORF">g.53345</name>
</gene>
<evidence type="ECO:0000256" key="4">
    <source>
        <dbReference type="ARBA" id="ARBA00022771"/>
    </source>
</evidence>
<organism evidence="10">
    <name type="scientific">Anthurium amnicola</name>
    <dbReference type="NCBI Taxonomy" id="1678845"/>
    <lineage>
        <taxon>Eukaryota</taxon>
        <taxon>Viridiplantae</taxon>
        <taxon>Streptophyta</taxon>
        <taxon>Embryophyta</taxon>
        <taxon>Tracheophyta</taxon>
        <taxon>Spermatophyta</taxon>
        <taxon>Magnoliopsida</taxon>
        <taxon>Liliopsida</taxon>
        <taxon>Araceae</taxon>
        <taxon>Pothoideae</taxon>
        <taxon>Potheae</taxon>
        <taxon>Anthurium</taxon>
    </lineage>
</organism>
<reference evidence="10" key="1">
    <citation type="submission" date="2015-07" db="EMBL/GenBank/DDBJ databases">
        <title>Transcriptome Assembly of Anthurium amnicola.</title>
        <authorList>
            <person name="Suzuki J."/>
        </authorList>
    </citation>
    <scope>NUCLEOTIDE SEQUENCE</scope>
</reference>
<proteinExistence type="predicted"/>
<feature type="domain" description="U1-type" evidence="9">
    <location>
        <begin position="429"/>
        <end position="463"/>
    </location>
</feature>
<evidence type="ECO:0000256" key="5">
    <source>
        <dbReference type="ARBA" id="ARBA00022833"/>
    </source>
</evidence>
<dbReference type="PANTHER" id="PTHR46144:SF6">
    <property type="entry name" value="C2H2-TYPE DOMAIN-CONTAINING PROTEIN"/>
    <property type="match status" value="1"/>
</dbReference>